<dbReference type="FunFam" id="1.20.140.10:FF:000005">
    <property type="entry name" value="Acyl-coenzyme A oxidase"/>
    <property type="match status" value="1"/>
</dbReference>
<evidence type="ECO:0000256" key="1">
    <source>
        <dbReference type="ARBA" id="ARBA00001974"/>
    </source>
</evidence>
<dbReference type="GO" id="GO:0005777">
    <property type="term" value="C:peroxisome"/>
    <property type="evidence" value="ECO:0007669"/>
    <property type="project" value="UniProtKB-SubCell"/>
</dbReference>
<keyword evidence="7 21" id="KW-0274">FAD</keyword>
<dbReference type="FunFam" id="1.10.540.10:FF:000006">
    <property type="entry name" value="Acyl-coenzyme A oxidase"/>
    <property type="match status" value="1"/>
</dbReference>
<evidence type="ECO:0000256" key="18">
    <source>
        <dbReference type="ARBA" id="ARBA00048334"/>
    </source>
</evidence>
<comment type="catalytic activity">
    <reaction evidence="20">
        <text>tetradecanoyl-CoA + O2 = (2E)-tetradecenoyl-CoA + H2O2</text>
        <dbReference type="Rhea" id="RHEA:40183"/>
        <dbReference type="ChEBI" id="CHEBI:15379"/>
        <dbReference type="ChEBI" id="CHEBI:16240"/>
        <dbReference type="ChEBI" id="CHEBI:57385"/>
        <dbReference type="ChEBI" id="CHEBI:61405"/>
    </reaction>
    <physiologicalReaction direction="left-to-right" evidence="20">
        <dbReference type="Rhea" id="RHEA:40184"/>
    </physiologicalReaction>
</comment>
<feature type="binding site" evidence="23">
    <location>
        <position position="178"/>
    </location>
    <ligand>
        <name>FAD</name>
        <dbReference type="ChEBI" id="CHEBI:57692"/>
    </ligand>
</feature>
<dbReference type="InterPro" id="IPR012258">
    <property type="entry name" value="Acyl-CoA_oxidase"/>
</dbReference>
<evidence type="ECO:0000256" key="11">
    <source>
        <dbReference type="ARBA" id="ARBA00023140"/>
    </source>
</evidence>
<sequence>MNPDIKRERENATFNVETLTNILDGSPQKTKRRREIESLVLNDPDFWEDDPNFLSRSERYDQAVRKSAQMILKLREYGISDPDEIYCYKNLINSHHHEPLGLHFAMFTPTLSYQCDPQQSKKWLPLANSFHILGTYAQTELGHGTHLRGLETTATYDPSTQEFVLNSPTISSIKWWPGGLGKTSNHAIVLAQLYTQGKCHGLHAFIVPIRDIKTHEPLPGIVVGDIGPKFGFNEIDNGFLKLENVRIPRENMLMKYAKVEPDGAYVKPPSSKLTYGTMVFIRSLIVGTSAKAVAKSSTIAIRYSTVRRQSEIRPGQPEPQILDYQTQQYKLFPVLAMAYAFTFVGQYMTQTYQRITGDINEGDFSELPELHALSAGLKAFTTWAANSAIEVCRMSCGGHGYSRSSALPDIYTEFTPSCTYEGENTVMMLQTARYLVKSYRLAKNGQQLSGIVSYLNDAGRGRVQPQTVSSRPIVVDVNDLSSLVEVYKLRAAILVELAAKNIQQDMQRRKSEEDAWNNNAIDLVKASDAHCHYVVVKLFTDKLGEIGDTGVHSVLSTLALLYTLHGIALNSGDFLQAGLLSVPQMLQISVRIKDLLSQLRPNAVALVDAFNFTDRTLNSVLGRYDGNVYDNMYEWARRSPLNSTEVHKSFHKYLKPLRAKL</sequence>
<dbReference type="Pfam" id="PF14749">
    <property type="entry name" value="Acyl-CoA_ox_N"/>
    <property type="match status" value="1"/>
</dbReference>
<evidence type="ECO:0000259" key="24">
    <source>
        <dbReference type="Pfam" id="PF01756"/>
    </source>
</evidence>
<evidence type="ECO:0000256" key="6">
    <source>
        <dbReference type="ARBA" id="ARBA00022630"/>
    </source>
</evidence>
<dbReference type="GO" id="GO:0055088">
    <property type="term" value="P:lipid homeostasis"/>
    <property type="evidence" value="ECO:0007669"/>
    <property type="project" value="TreeGrafter"/>
</dbReference>
<keyword evidence="9" id="KW-0560">Oxidoreductase</keyword>
<evidence type="ECO:0000256" key="17">
    <source>
        <dbReference type="ARBA" id="ARBA00036791"/>
    </source>
</evidence>
<dbReference type="InterPro" id="IPR036250">
    <property type="entry name" value="AcylCo_DH-like_C"/>
</dbReference>
<dbReference type="GO" id="GO:0003997">
    <property type="term" value="F:acyl-CoA oxidase activity"/>
    <property type="evidence" value="ECO:0007669"/>
    <property type="project" value="InterPro"/>
</dbReference>
<gene>
    <name evidence="28" type="primary">acox1</name>
</gene>
<comment type="cofactor">
    <cofactor evidence="1">
        <name>FAD</name>
        <dbReference type="ChEBI" id="CHEBI:57692"/>
    </cofactor>
</comment>
<keyword evidence="27" id="KW-1185">Reference proteome</keyword>
<dbReference type="GeneID" id="114855493"/>
<dbReference type="GO" id="GO:0005504">
    <property type="term" value="F:fatty acid binding"/>
    <property type="evidence" value="ECO:0007669"/>
    <property type="project" value="InterPro"/>
</dbReference>
<dbReference type="InterPro" id="IPR037069">
    <property type="entry name" value="AcylCoA_DH/ox_N_sf"/>
</dbReference>
<dbReference type="InParanoid" id="A0A6P7MIX6"/>
<evidence type="ECO:0000256" key="15">
    <source>
        <dbReference type="ARBA" id="ARBA00036444"/>
    </source>
</evidence>
<comment type="catalytic activity">
    <reaction evidence="15">
        <text>(5Z,8Z,11Z,14Z,17Z)-eicosapentaenoyl-CoA + O2 = (2E,5Z,8Z,11Z,14Z,17Z)-eicosahexaenoyl-CoA + H2O2</text>
        <dbReference type="Rhea" id="RHEA:69643"/>
        <dbReference type="ChEBI" id="CHEBI:15379"/>
        <dbReference type="ChEBI" id="CHEBI:16240"/>
        <dbReference type="ChEBI" id="CHEBI:73862"/>
        <dbReference type="ChEBI" id="CHEBI:187901"/>
    </reaction>
    <physiologicalReaction direction="left-to-right" evidence="15">
        <dbReference type="Rhea" id="RHEA:69644"/>
    </physiologicalReaction>
</comment>
<evidence type="ECO:0000256" key="4">
    <source>
        <dbReference type="ARBA" id="ARBA00006288"/>
    </source>
</evidence>
<dbReference type="OrthoDB" id="538336at2759"/>
<comment type="subcellular location">
    <subcellularLocation>
        <location evidence="2">Peroxisome</location>
    </subcellularLocation>
</comment>
<evidence type="ECO:0000313" key="27">
    <source>
        <dbReference type="Proteomes" id="UP000515150"/>
    </source>
</evidence>
<keyword evidence="5" id="KW-0597">Phosphoprotein</keyword>
<dbReference type="AlphaFoldDB" id="A0A6P7MIX6"/>
<dbReference type="Gene3D" id="1.20.140.10">
    <property type="entry name" value="Butyryl-CoA Dehydrogenase, subunit A, domain 3"/>
    <property type="match status" value="2"/>
</dbReference>
<keyword evidence="6 21" id="KW-0285">Flavoprotein</keyword>
<comment type="similarity">
    <text evidence="4 21">Belongs to the acyl-CoA oxidase family.</text>
</comment>
<dbReference type="InterPro" id="IPR034171">
    <property type="entry name" value="ACO"/>
</dbReference>
<dbReference type="PANTHER" id="PTHR10909">
    <property type="entry name" value="ELECTRON TRANSPORT OXIDOREDUCTASE"/>
    <property type="match status" value="1"/>
</dbReference>
<comment type="catalytic activity">
    <reaction evidence="16">
        <text>glutaryl-CoA + O2 = (2E)-glutaconyl-CoA + H2O2</text>
        <dbReference type="Rhea" id="RHEA:40315"/>
        <dbReference type="ChEBI" id="CHEBI:15379"/>
        <dbReference type="ChEBI" id="CHEBI:16240"/>
        <dbReference type="ChEBI" id="CHEBI:57353"/>
        <dbReference type="ChEBI" id="CHEBI:57378"/>
    </reaction>
    <physiologicalReaction direction="left-to-right" evidence="16">
        <dbReference type="Rhea" id="RHEA:40316"/>
    </physiologicalReaction>
</comment>
<comment type="catalytic activity">
    <reaction evidence="18">
        <text>octanoyl-CoA + O2 = (2E)-octenoyl-CoA + H2O2</text>
        <dbReference type="Rhea" id="RHEA:40175"/>
        <dbReference type="ChEBI" id="CHEBI:15379"/>
        <dbReference type="ChEBI" id="CHEBI:16240"/>
        <dbReference type="ChEBI" id="CHEBI:57386"/>
        <dbReference type="ChEBI" id="CHEBI:62242"/>
    </reaction>
    <physiologicalReaction direction="left-to-right" evidence="18">
        <dbReference type="Rhea" id="RHEA:40176"/>
    </physiologicalReaction>
</comment>
<dbReference type="GO" id="GO:0071949">
    <property type="term" value="F:FAD binding"/>
    <property type="evidence" value="ECO:0007669"/>
    <property type="project" value="InterPro"/>
</dbReference>
<evidence type="ECO:0000256" key="8">
    <source>
        <dbReference type="ARBA" id="ARBA00022832"/>
    </source>
</evidence>
<evidence type="ECO:0000256" key="22">
    <source>
        <dbReference type="PIRSR" id="PIRSR000168-1"/>
    </source>
</evidence>
<evidence type="ECO:0000256" key="21">
    <source>
        <dbReference type="PIRNR" id="PIRNR000168"/>
    </source>
</evidence>
<organism evidence="27 28">
    <name type="scientific">Betta splendens</name>
    <name type="common">Siamese fighting fish</name>
    <dbReference type="NCBI Taxonomy" id="158456"/>
    <lineage>
        <taxon>Eukaryota</taxon>
        <taxon>Metazoa</taxon>
        <taxon>Chordata</taxon>
        <taxon>Craniata</taxon>
        <taxon>Vertebrata</taxon>
        <taxon>Euteleostomi</taxon>
        <taxon>Actinopterygii</taxon>
        <taxon>Neopterygii</taxon>
        <taxon>Teleostei</taxon>
        <taxon>Neoteleostei</taxon>
        <taxon>Acanthomorphata</taxon>
        <taxon>Anabantaria</taxon>
        <taxon>Anabantiformes</taxon>
        <taxon>Anabantoidei</taxon>
        <taxon>Osphronemidae</taxon>
        <taxon>Betta</taxon>
    </lineage>
</organism>
<evidence type="ECO:0000256" key="10">
    <source>
        <dbReference type="ARBA" id="ARBA00023098"/>
    </source>
</evidence>
<dbReference type="Gene3D" id="1.10.540.10">
    <property type="entry name" value="Acyl-CoA dehydrogenase/oxidase, N-terminal domain"/>
    <property type="match status" value="1"/>
</dbReference>
<dbReference type="InterPro" id="IPR029320">
    <property type="entry name" value="Acyl-CoA_ox_N"/>
</dbReference>
<dbReference type="Pfam" id="PF22924">
    <property type="entry name" value="ACOX_C_alpha1"/>
    <property type="match status" value="1"/>
</dbReference>
<evidence type="ECO:0000256" key="14">
    <source>
        <dbReference type="ARBA" id="ARBA00036399"/>
    </source>
</evidence>
<dbReference type="FunFam" id="2.40.110.10:FF:000003">
    <property type="entry name" value="Acyl-coenzyme A oxidase"/>
    <property type="match status" value="1"/>
</dbReference>
<dbReference type="InterPro" id="IPR009100">
    <property type="entry name" value="AcylCoA_DH/oxidase_NM_dom_sf"/>
</dbReference>
<keyword evidence="8" id="KW-0276">Fatty acid metabolism</keyword>
<dbReference type="FunFam" id="1.20.140.10:FF:000007">
    <property type="entry name" value="Acyl-coenzyme A oxidase"/>
    <property type="match status" value="1"/>
</dbReference>
<dbReference type="FunCoup" id="A0A6P7MIX6">
    <property type="interactions" value="1535"/>
</dbReference>
<dbReference type="Gene3D" id="2.40.110.10">
    <property type="entry name" value="Butyryl-CoA Dehydrogenase, subunit A, domain 2"/>
    <property type="match status" value="1"/>
</dbReference>
<comment type="catalytic activity">
    <reaction evidence="19">
        <text>octadecanoyl-CoA + O2 = (2E)-octadecenoyl-CoA + H2O2</text>
        <dbReference type="Rhea" id="RHEA:38971"/>
        <dbReference type="ChEBI" id="CHEBI:15379"/>
        <dbReference type="ChEBI" id="CHEBI:16240"/>
        <dbReference type="ChEBI" id="CHEBI:57394"/>
        <dbReference type="ChEBI" id="CHEBI:71412"/>
    </reaction>
    <physiologicalReaction direction="left-to-right" evidence="19">
        <dbReference type="Rhea" id="RHEA:38972"/>
    </physiologicalReaction>
</comment>
<feature type="domain" description="Acyl-coenzyme A oxidase N-terminal" evidence="25">
    <location>
        <begin position="15"/>
        <end position="132"/>
    </location>
</feature>
<evidence type="ECO:0000256" key="9">
    <source>
        <dbReference type="ARBA" id="ARBA00023002"/>
    </source>
</evidence>
<evidence type="ECO:0000256" key="5">
    <source>
        <dbReference type="ARBA" id="ARBA00022553"/>
    </source>
</evidence>
<evidence type="ECO:0000256" key="19">
    <source>
        <dbReference type="ARBA" id="ARBA00048450"/>
    </source>
</evidence>
<comment type="catalytic activity">
    <reaction evidence="17">
        <text>dodecanoyl-CoA + O2 = (2E)-dodecenoyl-CoA + H2O2</text>
        <dbReference type="Rhea" id="RHEA:40171"/>
        <dbReference type="ChEBI" id="CHEBI:15379"/>
        <dbReference type="ChEBI" id="CHEBI:16240"/>
        <dbReference type="ChEBI" id="CHEBI:57330"/>
        <dbReference type="ChEBI" id="CHEBI:57375"/>
    </reaction>
    <physiologicalReaction direction="left-to-right" evidence="17">
        <dbReference type="Rhea" id="RHEA:40172"/>
    </physiologicalReaction>
</comment>
<evidence type="ECO:0000256" key="16">
    <source>
        <dbReference type="ARBA" id="ARBA00036750"/>
    </source>
</evidence>
<keyword evidence="10" id="KW-0443">Lipid metabolism</keyword>
<evidence type="ECO:0000256" key="2">
    <source>
        <dbReference type="ARBA" id="ARBA00004275"/>
    </source>
</evidence>
<dbReference type="Proteomes" id="UP000515150">
    <property type="component" value="Chromosome 1"/>
</dbReference>
<evidence type="ECO:0000256" key="12">
    <source>
        <dbReference type="ARBA" id="ARBA00036151"/>
    </source>
</evidence>
<evidence type="ECO:0000256" key="13">
    <source>
        <dbReference type="ARBA" id="ARBA00036338"/>
    </source>
</evidence>
<name>A0A6P7MIX6_BETSP</name>
<evidence type="ECO:0000256" key="23">
    <source>
        <dbReference type="PIRSR" id="PIRSR000168-2"/>
    </source>
</evidence>
<proteinExistence type="inferred from homology"/>
<comment type="pathway">
    <text evidence="3">Lipid metabolism; peroxisomal fatty acid beta-oxidation.</text>
</comment>
<comment type="catalytic activity">
    <reaction evidence="14">
        <text>hexanoyl-CoA + O2 = (2E)-hexenoyl-CoA + H2O2</text>
        <dbReference type="Rhea" id="RHEA:40311"/>
        <dbReference type="ChEBI" id="CHEBI:15379"/>
        <dbReference type="ChEBI" id="CHEBI:16240"/>
        <dbReference type="ChEBI" id="CHEBI:62077"/>
        <dbReference type="ChEBI" id="CHEBI:62620"/>
    </reaction>
    <physiologicalReaction direction="left-to-right" evidence="14">
        <dbReference type="Rhea" id="RHEA:40312"/>
    </physiologicalReaction>
</comment>
<evidence type="ECO:0000259" key="25">
    <source>
        <dbReference type="Pfam" id="PF14749"/>
    </source>
</evidence>
<dbReference type="SUPFAM" id="SSF56645">
    <property type="entry name" value="Acyl-CoA dehydrogenase NM domain-like"/>
    <property type="match status" value="1"/>
</dbReference>
<dbReference type="InterPro" id="IPR055060">
    <property type="entry name" value="ACOX_C_alpha1"/>
</dbReference>
<comment type="catalytic activity">
    <reaction evidence="12">
        <text>decanoyl-CoA + O2 = (2E)-decenoyl-CoA + H2O2</text>
        <dbReference type="Rhea" id="RHEA:40179"/>
        <dbReference type="ChEBI" id="CHEBI:15379"/>
        <dbReference type="ChEBI" id="CHEBI:16240"/>
        <dbReference type="ChEBI" id="CHEBI:61406"/>
        <dbReference type="ChEBI" id="CHEBI:61430"/>
    </reaction>
    <physiologicalReaction direction="left-to-right" evidence="12">
        <dbReference type="Rhea" id="RHEA:40180"/>
    </physiologicalReaction>
</comment>
<evidence type="ECO:0000256" key="3">
    <source>
        <dbReference type="ARBA" id="ARBA00004846"/>
    </source>
</evidence>
<dbReference type="Pfam" id="PF01756">
    <property type="entry name" value="ACOX"/>
    <property type="match status" value="1"/>
</dbReference>
<dbReference type="CTD" id="51"/>
<feature type="domain" description="Acyl-CoA oxidase C-alpha1" evidence="26">
    <location>
        <begin position="275"/>
        <end position="436"/>
    </location>
</feature>
<dbReference type="SUPFAM" id="SSF47203">
    <property type="entry name" value="Acyl-CoA dehydrogenase C-terminal domain-like"/>
    <property type="match status" value="2"/>
</dbReference>
<dbReference type="PIRSF" id="PIRSF000168">
    <property type="entry name" value="Acyl-CoA_oxidase"/>
    <property type="match status" value="1"/>
</dbReference>
<reference evidence="28" key="1">
    <citation type="submission" date="2025-08" db="UniProtKB">
        <authorList>
            <consortium name="RefSeq"/>
        </authorList>
    </citation>
    <scope>IDENTIFICATION</scope>
</reference>
<dbReference type="GO" id="GO:0000038">
    <property type="term" value="P:very long-chain fatty acid metabolic process"/>
    <property type="evidence" value="ECO:0007669"/>
    <property type="project" value="TreeGrafter"/>
</dbReference>
<dbReference type="GO" id="GO:0033540">
    <property type="term" value="P:fatty acid beta-oxidation using acyl-CoA oxidase"/>
    <property type="evidence" value="ECO:0007669"/>
    <property type="project" value="InterPro"/>
</dbReference>
<dbReference type="CDD" id="cd01150">
    <property type="entry name" value="AXO"/>
    <property type="match status" value="1"/>
</dbReference>
<evidence type="ECO:0000256" key="7">
    <source>
        <dbReference type="ARBA" id="ARBA00022827"/>
    </source>
</evidence>
<evidence type="ECO:0000259" key="26">
    <source>
        <dbReference type="Pfam" id="PF22924"/>
    </source>
</evidence>
<keyword evidence="11" id="KW-0576">Peroxisome</keyword>
<feature type="active site" description="Proton acceptor" evidence="22">
    <location>
        <position position="421"/>
    </location>
</feature>
<evidence type="ECO:0000313" key="28">
    <source>
        <dbReference type="RefSeq" id="XP_029006517.1"/>
    </source>
</evidence>
<feature type="domain" description="Acyl-CoA oxidase C-terminal" evidence="24">
    <location>
        <begin position="479"/>
        <end position="657"/>
    </location>
</feature>
<dbReference type="InterPro" id="IPR002655">
    <property type="entry name" value="Acyl-CoA_oxidase_C"/>
</dbReference>
<comment type="catalytic activity">
    <reaction evidence="13">
        <text>(6Z,9Z,12Z,15Z,18Z,21Z)-tetracosahexaenoyl-CoA + O2 = (2E,6Z,9Z,12Z,15Z,18Z,21Z)-tetracosaheptaenoyl-CoA + H2O2</text>
        <dbReference type="Rhea" id="RHEA:39119"/>
        <dbReference type="ChEBI" id="CHEBI:15379"/>
        <dbReference type="ChEBI" id="CHEBI:16240"/>
        <dbReference type="ChEBI" id="CHEBI:74086"/>
        <dbReference type="ChEBI" id="CHEBI:76360"/>
    </reaction>
    <physiologicalReaction direction="left-to-right" evidence="13">
        <dbReference type="Rhea" id="RHEA:39120"/>
    </physiologicalReaction>
</comment>
<accession>A0A6P7MIX6</accession>
<dbReference type="RefSeq" id="XP_029006517.1">
    <property type="nucleotide sequence ID" value="XM_029150684.3"/>
</dbReference>
<evidence type="ECO:0000256" key="20">
    <source>
        <dbReference type="ARBA" id="ARBA00048946"/>
    </source>
</evidence>
<protein>
    <recommendedName>
        <fullName evidence="21">Acyl-coenzyme A oxidase</fullName>
    </recommendedName>
</protein>
<feature type="binding site" evidence="23">
    <location>
        <position position="139"/>
    </location>
    <ligand>
        <name>FAD</name>
        <dbReference type="ChEBI" id="CHEBI:57692"/>
    </ligand>
</feature>
<dbReference type="InterPro" id="IPR046373">
    <property type="entry name" value="Acyl-CoA_Oxase/DH_mid-dom_sf"/>
</dbReference>
<dbReference type="PANTHER" id="PTHR10909:SF250">
    <property type="entry name" value="PEROXISOMAL ACYL-COENZYME A OXIDASE 1"/>
    <property type="match status" value="1"/>
</dbReference>